<proteinExistence type="predicted"/>
<dbReference type="Proteomes" id="UP001432027">
    <property type="component" value="Unassembled WGS sequence"/>
</dbReference>
<accession>A0AAV5SA35</accession>
<name>A0AAV5SA35_9BILA</name>
<evidence type="ECO:0000256" key="2">
    <source>
        <dbReference type="SAM" id="SignalP"/>
    </source>
</evidence>
<dbReference type="AlphaFoldDB" id="A0AAV5SA35"/>
<feature type="compositionally biased region" description="Basic and acidic residues" evidence="1">
    <location>
        <begin position="80"/>
        <end position="89"/>
    </location>
</feature>
<evidence type="ECO:0000313" key="3">
    <source>
        <dbReference type="EMBL" id="GMS79075.1"/>
    </source>
</evidence>
<evidence type="ECO:0000256" key="1">
    <source>
        <dbReference type="SAM" id="MobiDB-lite"/>
    </source>
</evidence>
<feature type="compositionally biased region" description="Acidic residues" evidence="1">
    <location>
        <begin position="90"/>
        <end position="99"/>
    </location>
</feature>
<evidence type="ECO:0000313" key="4">
    <source>
        <dbReference type="Proteomes" id="UP001432027"/>
    </source>
</evidence>
<comment type="caution">
    <text evidence="3">The sequence shown here is derived from an EMBL/GenBank/DDBJ whole genome shotgun (WGS) entry which is preliminary data.</text>
</comment>
<protein>
    <submittedName>
        <fullName evidence="3">Uncharacterized protein</fullName>
    </submittedName>
</protein>
<feature type="region of interest" description="Disordered" evidence="1">
    <location>
        <begin position="80"/>
        <end position="139"/>
    </location>
</feature>
<feature type="chain" id="PRO_5043674951" evidence="2">
    <location>
        <begin position="27"/>
        <end position="139"/>
    </location>
</feature>
<gene>
    <name evidence="3" type="ORF">PENTCL1PPCAC_1250</name>
</gene>
<feature type="compositionally biased region" description="Low complexity" evidence="1">
    <location>
        <begin position="104"/>
        <end position="124"/>
    </location>
</feature>
<sequence length="139" mass="15679">MARITPSELLFIFFSLSMLSLETVSAFHLKDQQSEPPKNLMKEYMTRGMLQCTAAYVETIAELQKLIKKAYMEHMKCQEEMDKADKNYPEEDTTVEEAVEERPSSSSSSSSSSSLSSSSVASHSATTESPLSRRKRTHR</sequence>
<feature type="signal peptide" evidence="2">
    <location>
        <begin position="1"/>
        <end position="26"/>
    </location>
</feature>
<dbReference type="EMBL" id="BTSX01000001">
    <property type="protein sequence ID" value="GMS79075.1"/>
    <property type="molecule type" value="Genomic_DNA"/>
</dbReference>
<organism evidence="3 4">
    <name type="scientific">Pristionchus entomophagus</name>
    <dbReference type="NCBI Taxonomy" id="358040"/>
    <lineage>
        <taxon>Eukaryota</taxon>
        <taxon>Metazoa</taxon>
        <taxon>Ecdysozoa</taxon>
        <taxon>Nematoda</taxon>
        <taxon>Chromadorea</taxon>
        <taxon>Rhabditida</taxon>
        <taxon>Rhabditina</taxon>
        <taxon>Diplogasteromorpha</taxon>
        <taxon>Diplogasteroidea</taxon>
        <taxon>Neodiplogasteridae</taxon>
        <taxon>Pristionchus</taxon>
    </lineage>
</organism>
<feature type="non-terminal residue" evidence="3">
    <location>
        <position position="139"/>
    </location>
</feature>
<keyword evidence="2" id="KW-0732">Signal</keyword>
<reference evidence="3" key="1">
    <citation type="submission" date="2023-10" db="EMBL/GenBank/DDBJ databases">
        <title>Genome assembly of Pristionchus species.</title>
        <authorList>
            <person name="Yoshida K."/>
            <person name="Sommer R.J."/>
        </authorList>
    </citation>
    <scope>NUCLEOTIDE SEQUENCE</scope>
    <source>
        <strain evidence="3">RS0144</strain>
    </source>
</reference>
<keyword evidence="4" id="KW-1185">Reference proteome</keyword>